<keyword evidence="2" id="KW-0812">Transmembrane</keyword>
<accession>S8DVW6</accession>
<reference evidence="4 5" key="1">
    <citation type="journal article" date="2012" name="Science">
        <title>The Paleozoic origin of enzymatic lignin decomposition reconstructed from 31 fungal genomes.</title>
        <authorList>
            <person name="Floudas D."/>
            <person name="Binder M."/>
            <person name="Riley R."/>
            <person name="Barry K."/>
            <person name="Blanchette R.A."/>
            <person name="Henrissat B."/>
            <person name="Martinez A.T."/>
            <person name="Otillar R."/>
            <person name="Spatafora J.W."/>
            <person name="Yadav J.S."/>
            <person name="Aerts A."/>
            <person name="Benoit I."/>
            <person name="Boyd A."/>
            <person name="Carlson A."/>
            <person name="Copeland A."/>
            <person name="Coutinho P.M."/>
            <person name="de Vries R.P."/>
            <person name="Ferreira P."/>
            <person name="Findley K."/>
            <person name="Foster B."/>
            <person name="Gaskell J."/>
            <person name="Glotzer D."/>
            <person name="Gorecki P."/>
            <person name="Heitman J."/>
            <person name="Hesse C."/>
            <person name="Hori C."/>
            <person name="Igarashi K."/>
            <person name="Jurgens J.A."/>
            <person name="Kallen N."/>
            <person name="Kersten P."/>
            <person name="Kohler A."/>
            <person name="Kuees U."/>
            <person name="Kumar T.K.A."/>
            <person name="Kuo A."/>
            <person name="LaButti K."/>
            <person name="Larrondo L.F."/>
            <person name="Lindquist E."/>
            <person name="Ling A."/>
            <person name="Lombard V."/>
            <person name="Lucas S."/>
            <person name="Lundell T."/>
            <person name="Martin R."/>
            <person name="McLaughlin D.J."/>
            <person name="Morgenstern I."/>
            <person name="Morin E."/>
            <person name="Murat C."/>
            <person name="Nagy L.G."/>
            <person name="Nolan M."/>
            <person name="Ohm R.A."/>
            <person name="Patyshakuliyeva A."/>
            <person name="Rokas A."/>
            <person name="Ruiz-Duenas F.J."/>
            <person name="Sabat G."/>
            <person name="Salamov A."/>
            <person name="Samejima M."/>
            <person name="Schmutz J."/>
            <person name="Slot J.C."/>
            <person name="St John F."/>
            <person name="Stenlid J."/>
            <person name="Sun H."/>
            <person name="Sun S."/>
            <person name="Syed K."/>
            <person name="Tsang A."/>
            <person name="Wiebenga A."/>
            <person name="Young D."/>
            <person name="Pisabarro A."/>
            <person name="Eastwood D.C."/>
            <person name="Martin F."/>
            <person name="Cullen D."/>
            <person name="Grigoriev I.V."/>
            <person name="Hibbett D.S."/>
        </authorList>
    </citation>
    <scope>NUCLEOTIDE SEQUENCE</scope>
    <source>
        <strain evidence="5">FP-58527</strain>
    </source>
</reference>
<proteinExistence type="inferred from homology"/>
<dbReference type="eggNOG" id="ENOG502QRX5">
    <property type="taxonomic scope" value="Eukaryota"/>
</dbReference>
<evidence type="ECO:0000259" key="3">
    <source>
        <dbReference type="PROSITE" id="PS51762"/>
    </source>
</evidence>
<evidence type="ECO:0000256" key="2">
    <source>
        <dbReference type="SAM" id="Phobius"/>
    </source>
</evidence>
<dbReference type="InterPro" id="IPR050546">
    <property type="entry name" value="Glycosyl_Hydrlase_16"/>
</dbReference>
<dbReference type="STRING" id="743788.S8DVW6"/>
<comment type="similarity">
    <text evidence="1">Belongs to the glycosyl hydrolase 16 family.</text>
</comment>
<dbReference type="Pfam" id="PF00722">
    <property type="entry name" value="Glyco_hydro_16"/>
    <property type="match status" value="1"/>
</dbReference>
<feature type="domain" description="GH16" evidence="3">
    <location>
        <begin position="51"/>
        <end position="385"/>
    </location>
</feature>
<dbReference type="InParanoid" id="S8DVW6"/>
<name>S8DVW6_FOMSC</name>
<dbReference type="PANTHER" id="PTHR10963">
    <property type="entry name" value="GLYCOSYL HYDROLASE-RELATED"/>
    <property type="match status" value="1"/>
</dbReference>
<sequence>MRPNVKRQRSTLLTGEIEKPWTTDKDAYVTTSYWVTIGVAFIGVIGGALRCHFGWKDVPRIGNVCLIMEDDFNTLDKTIWTHDVEMGGFGNGDFEITTDSTNNSYVQDGKLYIVPTLTSDVIGYNNIFNGYTYNVSGCTSSNRTACGAVSNSSSGSVINPVMSARLSTINSHSIKYGRVEVVAKLPRGDWLWPAIWMLPVNDVYGPWPASGEIDIMEARGNGISYPAQGIDFVRASLNWGPFPFLNGVAKTYGWWTERRKTYADGFHTYALEWTPEFLRMYVDTRLDHMLQLSFNEPFFKRGDFPETIANGSQYMVTPDPWINGTRNVAPFDQPFYLVIDLAVGGTNGWFPDGVGNKPWLDASDAAMHDFAQAQDTWYATWPQNVDERAFIIDSVKMWQSC</sequence>
<dbReference type="HOGENOM" id="CLU_019533_1_2_1"/>
<gene>
    <name evidence="4" type="ORF">FOMPIDRAFT_57748</name>
</gene>
<dbReference type="EMBL" id="KE504184">
    <property type="protein sequence ID" value="EPS96752.1"/>
    <property type="molecule type" value="Genomic_DNA"/>
</dbReference>
<dbReference type="PANTHER" id="PTHR10963:SF55">
    <property type="entry name" value="GLYCOSIDE HYDROLASE FAMILY 16 PROTEIN"/>
    <property type="match status" value="1"/>
</dbReference>
<dbReference type="InterPro" id="IPR000757">
    <property type="entry name" value="Beta-glucanase-like"/>
</dbReference>
<evidence type="ECO:0000313" key="4">
    <source>
        <dbReference type="EMBL" id="EPS96752.1"/>
    </source>
</evidence>
<dbReference type="SUPFAM" id="SSF49899">
    <property type="entry name" value="Concanavalin A-like lectins/glucanases"/>
    <property type="match status" value="1"/>
</dbReference>
<dbReference type="PROSITE" id="PS51762">
    <property type="entry name" value="GH16_2"/>
    <property type="match status" value="1"/>
</dbReference>
<dbReference type="Proteomes" id="UP000015241">
    <property type="component" value="Unassembled WGS sequence"/>
</dbReference>
<feature type="transmembrane region" description="Helical" evidence="2">
    <location>
        <begin position="33"/>
        <end position="53"/>
    </location>
</feature>
<dbReference type="InterPro" id="IPR013320">
    <property type="entry name" value="ConA-like_dom_sf"/>
</dbReference>
<dbReference type="OrthoDB" id="4781at2759"/>
<evidence type="ECO:0000256" key="1">
    <source>
        <dbReference type="ARBA" id="ARBA00006865"/>
    </source>
</evidence>
<dbReference type="GO" id="GO:0004553">
    <property type="term" value="F:hydrolase activity, hydrolyzing O-glycosyl compounds"/>
    <property type="evidence" value="ECO:0007669"/>
    <property type="project" value="InterPro"/>
</dbReference>
<dbReference type="AlphaFoldDB" id="S8DVW6"/>
<dbReference type="Gene3D" id="2.60.120.200">
    <property type="match status" value="1"/>
</dbReference>
<evidence type="ECO:0000313" key="5">
    <source>
        <dbReference type="Proteomes" id="UP000015241"/>
    </source>
</evidence>
<organism evidence="4 5">
    <name type="scientific">Fomitopsis schrenkii</name>
    <name type="common">Brown rot fungus</name>
    <dbReference type="NCBI Taxonomy" id="2126942"/>
    <lineage>
        <taxon>Eukaryota</taxon>
        <taxon>Fungi</taxon>
        <taxon>Dikarya</taxon>
        <taxon>Basidiomycota</taxon>
        <taxon>Agaricomycotina</taxon>
        <taxon>Agaricomycetes</taxon>
        <taxon>Polyporales</taxon>
        <taxon>Fomitopsis</taxon>
    </lineage>
</organism>
<dbReference type="GO" id="GO:0005975">
    <property type="term" value="P:carbohydrate metabolic process"/>
    <property type="evidence" value="ECO:0007669"/>
    <property type="project" value="InterPro"/>
</dbReference>
<keyword evidence="2" id="KW-1133">Transmembrane helix</keyword>
<keyword evidence="5" id="KW-1185">Reference proteome</keyword>
<keyword evidence="2" id="KW-0472">Membrane</keyword>
<protein>
    <recommendedName>
        <fullName evidence="3">GH16 domain-containing protein</fullName>
    </recommendedName>
</protein>